<organism evidence="4 5">
    <name type="scientific">Kocuria rhizophila (strain ATCC 9341 / DSM 348 / NBRC 103217 / DC2201)</name>
    <dbReference type="NCBI Taxonomy" id="378753"/>
    <lineage>
        <taxon>Bacteria</taxon>
        <taxon>Bacillati</taxon>
        <taxon>Actinomycetota</taxon>
        <taxon>Actinomycetes</taxon>
        <taxon>Micrococcales</taxon>
        <taxon>Micrococcaceae</taxon>
        <taxon>Kocuria</taxon>
    </lineage>
</organism>
<accession>B2GFZ2</accession>
<feature type="domain" description="Smf/DprA SLOG" evidence="3">
    <location>
        <begin position="134"/>
        <end position="348"/>
    </location>
</feature>
<evidence type="ECO:0000313" key="4">
    <source>
        <dbReference type="EMBL" id="BAG29420.1"/>
    </source>
</evidence>
<dbReference type="Proteomes" id="UP000008838">
    <property type="component" value="Chromosome"/>
</dbReference>
<dbReference type="Pfam" id="PF02481">
    <property type="entry name" value="DNA_processg_A"/>
    <property type="match status" value="1"/>
</dbReference>
<protein>
    <submittedName>
        <fullName evidence="4">Putative DNA processing protein</fullName>
    </submittedName>
</protein>
<evidence type="ECO:0000256" key="1">
    <source>
        <dbReference type="ARBA" id="ARBA00006525"/>
    </source>
</evidence>
<dbReference type="KEGG" id="krh:KRH_10730"/>
<dbReference type="OrthoDB" id="9785707at2"/>
<dbReference type="Gene3D" id="3.40.50.450">
    <property type="match status" value="1"/>
</dbReference>
<sequence length="442" mass="46807">MTPSHSAPDRHEFTDPPVSCPRSAPHRGRTPHRETVRDVRGCRMALARLIEPSDTAGLLLLHALGPEVLWRSICELEHPTPALRSVLATAAQDQLPGSRVPDLGARFAAWRGRLPVPEAGVEERHTAQLGAWTVIPEDPDWPAQLTDLGLQQPILLWGRGDRSLLGCLRGSVAVVGSRSASAYGGAVTREIARGLVAADRCVVSGGAFGIDAVAHSAALETGPASGATVAVLACGVDRAYPAANAELLERIRQRGLVLSEVPLGCAPTRYRFLQRNRLIAALTCATVVTEAAWRSGALNTARHAAGLSRDVAAVPGDVIVGGSAGCHRLIREDHAVLVSNGAEVLELVEPLGNDAAEDFAREARLGHRRPEDTLDPVLLRLFDALPLHRDADPSHLCAVSGLSPAEVLSGLVTLRDAGLATDSLLGWRRVGSHHGRAGADQR</sequence>
<evidence type="ECO:0000256" key="2">
    <source>
        <dbReference type="SAM" id="MobiDB-lite"/>
    </source>
</evidence>
<dbReference type="InterPro" id="IPR003488">
    <property type="entry name" value="DprA"/>
</dbReference>
<dbReference type="InterPro" id="IPR057666">
    <property type="entry name" value="DrpA_SLOG"/>
</dbReference>
<evidence type="ECO:0000313" key="5">
    <source>
        <dbReference type="Proteomes" id="UP000008838"/>
    </source>
</evidence>
<keyword evidence="5" id="KW-1185">Reference proteome</keyword>
<feature type="region of interest" description="Disordered" evidence="2">
    <location>
        <begin position="1"/>
        <end position="35"/>
    </location>
</feature>
<dbReference type="RefSeq" id="WP_012398141.1">
    <property type="nucleotide sequence ID" value="NC_010617.1"/>
</dbReference>
<reference evidence="4 5" key="1">
    <citation type="journal article" date="2008" name="J. Bacteriol.">
        <title>Complete genome sequence of the soil actinomycete Kocuria rhizophila.</title>
        <authorList>
            <person name="Takarada H."/>
            <person name="Sekine M."/>
            <person name="Kosugi H."/>
            <person name="Matsuo Y."/>
            <person name="Fujisawa T."/>
            <person name="Omata S."/>
            <person name="Kishi E."/>
            <person name="Shimizu A."/>
            <person name="Tsukatani N."/>
            <person name="Tanikawa S."/>
            <person name="Fujita N."/>
            <person name="Harayama S."/>
        </authorList>
    </citation>
    <scope>NUCLEOTIDE SEQUENCE [LARGE SCALE GENOMIC DNA]</scope>
    <source>
        <strain evidence="5">ATCC 9341 / DSM 348 / NBRC 103217 / DC2201</strain>
    </source>
</reference>
<proteinExistence type="inferred from homology"/>
<gene>
    <name evidence="4" type="primary">dprA</name>
    <name evidence="4" type="synonym">smf</name>
    <name evidence="4" type="ordered locus">KRH_10730</name>
</gene>
<dbReference type="STRING" id="378753.KRH_10730"/>
<name>B2GFZ2_KOCRD</name>
<dbReference type="eggNOG" id="COG0758">
    <property type="taxonomic scope" value="Bacteria"/>
</dbReference>
<dbReference type="PANTHER" id="PTHR43022:SF1">
    <property type="entry name" value="PROTEIN SMF"/>
    <property type="match status" value="1"/>
</dbReference>
<comment type="similarity">
    <text evidence="1">Belongs to the DprA/Smf family.</text>
</comment>
<dbReference type="PANTHER" id="PTHR43022">
    <property type="entry name" value="PROTEIN SMF"/>
    <property type="match status" value="1"/>
</dbReference>
<dbReference type="HOGENOM" id="CLU_029601_2_3_11"/>
<dbReference type="EMBL" id="AP009152">
    <property type="protein sequence ID" value="BAG29420.1"/>
    <property type="molecule type" value="Genomic_DNA"/>
</dbReference>
<dbReference type="GO" id="GO:0009294">
    <property type="term" value="P:DNA-mediated transformation"/>
    <property type="evidence" value="ECO:0007669"/>
    <property type="project" value="InterPro"/>
</dbReference>
<dbReference type="AlphaFoldDB" id="B2GFZ2"/>
<dbReference type="SUPFAM" id="SSF102405">
    <property type="entry name" value="MCP/YpsA-like"/>
    <property type="match status" value="1"/>
</dbReference>
<evidence type="ECO:0000259" key="3">
    <source>
        <dbReference type="Pfam" id="PF02481"/>
    </source>
</evidence>